<dbReference type="Pfam" id="PF21828">
    <property type="entry name" value="DUF6888"/>
    <property type="match status" value="1"/>
</dbReference>
<dbReference type="InterPro" id="IPR054181">
    <property type="entry name" value="DUF6888"/>
</dbReference>
<proteinExistence type="predicted"/>
<gene>
    <name evidence="2" type="ORF">NIES21_49440</name>
</gene>
<name>A0A1Z4GNI8_9CYAN</name>
<dbReference type="Proteomes" id="UP000218287">
    <property type="component" value="Chromosome"/>
</dbReference>
<organism evidence="2 3">
    <name type="scientific">Anabaenopsis circularis NIES-21</name>
    <dbReference type="NCBI Taxonomy" id="1085406"/>
    <lineage>
        <taxon>Bacteria</taxon>
        <taxon>Bacillati</taxon>
        <taxon>Cyanobacteriota</taxon>
        <taxon>Cyanophyceae</taxon>
        <taxon>Nostocales</taxon>
        <taxon>Nodulariaceae</taxon>
        <taxon>Anabaenopsis</taxon>
    </lineage>
</organism>
<sequence>MEPTIEQLKAFYDLCVRVSNLLQTIELTRYDTRSQRIVVLVGQTIQVEILSNGEQIVQ</sequence>
<evidence type="ECO:0000313" key="3">
    <source>
        <dbReference type="Proteomes" id="UP000218287"/>
    </source>
</evidence>
<protein>
    <recommendedName>
        <fullName evidence="1">DUF6888 domain-containing protein</fullName>
    </recommendedName>
</protein>
<feature type="domain" description="DUF6888" evidence="1">
    <location>
        <begin position="2"/>
        <end position="54"/>
    </location>
</feature>
<keyword evidence="3" id="KW-1185">Reference proteome</keyword>
<dbReference type="EMBL" id="AP018174">
    <property type="protein sequence ID" value="BAY19085.1"/>
    <property type="molecule type" value="Genomic_DNA"/>
</dbReference>
<evidence type="ECO:0000259" key="1">
    <source>
        <dbReference type="Pfam" id="PF21828"/>
    </source>
</evidence>
<accession>A0A1Z4GNI8</accession>
<evidence type="ECO:0000313" key="2">
    <source>
        <dbReference type="EMBL" id="BAY19085.1"/>
    </source>
</evidence>
<dbReference type="AlphaFoldDB" id="A0A1Z4GNI8"/>
<reference evidence="2 3" key="1">
    <citation type="submission" date="2017-06" db="EMBL/GenBank/DDBJ databases">
        <title>Genome sequencing of cyanobaciteial culture collection at National Institute for Environmental Studies (NIES).</title>
        <authorList>
            <person name="Hirose Y."/>
            <person name="Shimura Y."/>
            <person name="Fujisawa T."/>
            <person name="Nakamura Y."/>
            <person name="Kawachi M."/>
        </authorList>
    </citation>
    <scope>NUCLEOTIDE SEQUENCE [LARGE SCALE GENOMIC DNA]</scope>
    <source>
        <strain evidence="2 3">NIES-21</strain>
    </source>
</reference>